<dbReference type="Proteomes" id="UP000325291">
    <property type="component" value="Unassembled WGS sequence"/>
</dbReference>
<dbReference type="Pfam" id="PF05035">
    <property type="entry name" value="DGOK"/>
    <property type="match status" value="2"/>
</dbReference>
<dbReference type="AlphaFoldDB" id="A0A5A9Z8C6"/>
<reference evidence="2 3" key="1">
    <citation type="submission" date="2019-07" db="EMBL/GenBank/DDBJ databases">
        <title>Aquicoccus porphyridii gen. nov., sp. nov., isolated from a small marine red alga, Porphyridium marinum.</title>
        <authorList>
            <person name="Liu L."/>
        </authorList>
    </citation>
    <scope>NUCLEOTIDE SEQUENCE [LARGE SCALE GENOMIC DNA]</scope>
    <source>
        <strain evidence="2 3">L1 8-17</strain>
    </source>
</reference>
<evidence type="ECO:0000256" key="1">
    <source>
        <dbReference type="SAM" id="MobiDB-lite"/>
    </source>
</evidence>
<name>A0A5A9Z8C6_9RHOB</name>
<dbReference type="InterPro" id="IPR007729">
    <property type="entry name" value="DGOK"/>
</dbReference>
<dbReference type="EMBL" id="VINQ01000010">
    <property type="protein sequence ID" value="KAA0913302.1"/>
    <property type="molecule type" value="Genomic_DNA"/>
</dbReference>
<dbReference type="InterPro" id="IPR042257">
    <property type="entry name" value="DGOK_C"/>
</dbReference>
<feature type="region of interest" description="Disordered" evidence="1">
    <location>
        <begin position="1"/>
        <end position="22"/>
    </location>
</feature>
<keyword evidence="3" id="KW-1185">Reference proteome</keyword>
<evidence type="ECO:0000313" key="3">
    <source>
        <dbReference type="Proteomes" id="UP000325291"/>
    </source>
</evidence>
<evidence type="ECO:0000313" key="2">
    <source>
        <dbReference type="EMBL" id="KAA0913302.1"/>
    </source>
</evidence>
<gene>
    <name evidence="2" type="ORF">FLO80_13540</name>
</gene>
<accession>A0A5A9Z8C6</accession>
<keyword evidence="2" id="KW-0418">Kinase</keyword>
<keyword evidence="2" id="KW-0808">Transferase</keyword>
<sequence length="177" mass="18627">MQMSDKVPCPALGSGDVVQDKPRGRLDADARMAVAGHAVAHPNWDGVICLPGLRSHWVHLSAGEIVSFQSFLTARLAHALDAGERADADALADTMTRPERLAQQLDSAELGGDRDALLGHLLGAEMAAARPYWLGQQVIVMGDDGLADGYANALGAQGVPVERVGRAAMEDAGRRAL</sequence>
<comment type="caution">
    <text evidence="2">The sequence shown here is derived from an EMBL/GenBank/DDBJ whole genome shotgun (WGS) entry which is preliminary data.</text>
</comment>
<proteinExistence type="predicted"/>
<organism evidence="2 3">
    <name type="scientific">Aquicoccus porphyridii</name>
    <dbReference type="NCBI Taxonomy" id="1852029"/>
    <lineage>
        <taxon>Bacteria</taxon>
        <taxon>Pseudomonadati</taxon>
        <taxon>Pseudomonadota</taxon>
        <taxon>Alphaproteobacteria</taxon>
        <taxon>Rhodobacterales</taxon>
        <taxon>Paracoccaceae</taxon>
        <taxon>Aquicoccus</taxon>
    </lineage>
</organism>
<dbReference type="GO" id="GO:0008671">
    <property type="term" value="F:2-dehydro-3-deoxygalactonokinase activity"/>
    <property type="evidence" value="ECO:0007669"/>
    <property type="project" value="InterPro"/>
</dbReference>
<protein>
    <submittedName>
        <fullName evidence="2">2-dehydro-3-deoxygalactonokinase</fullName>
    </submittedName>
</protein>
<dbReference type="GO" id="GO:0034194">
    <property type="term" value="P:D-galactonate catabolic process"/>
    <property type="evidence" value="ECO:0007669"/>
    <property type="project" value="InterPro"/>
</dbReference>
<dbReference type="Gene3D" id="3.30.420.310">
    <property type="entry name" value="2-keto-3-deoxy-galactonokinase, C-terminal domain"/>
    <property type="match status" value="2"/>
</dbReference>